<dbReference type="Gene3D" id="3.30.2160.10">
    <property type="entry name" value="Hect, E3 ligase catalytic domain"/>
    <property type="match status" value="1"/>
</dbReference>
<evidence type="ECO:0000256" key="1">
    <source>
        <dbReference type="ARBA" id="ARBA00000885"/>
    </source>
</evidence>
<dbReference type="EC" id="2.3.2.26" evidence="3"/>
<dbReference type="GO" id="GO:0016567">
    <property type="term" value="P:protein ubiquitination"/>
    <property type="evidence" value="ECO:0007669"/>
    <property type="project" value="TreeGrafter"/>
</dbReference>
<dbReference type="FunFam" id="3.30.2410.10:FF:000009">
    <property type="entry name" value="Probable E3 ubiquitin-protein ligase HECTD2"/>
    <property type="match status" value="1"/>
</dbReference>
<feature type="active site" description="Glycyl thioester intermediate" evidence="9">
    <location>
        <position position="575"/>
    </location>
</feature>
<dbReference type="SUPFAM" id="SSF56204">
    <property type="entry name" value="Hect, E3 ligase catalytic domain"/>
    <property type="match status" value="1"/>
</dbReference>
<name>A0A3R7A3B0_APHAT</name>
<keyword evidence="5" id="KW-0479">Metal-binding</keyword>
<evidence type="ECO:0000313" key="14">
    <source>
        <dbReference type="EMBL" id="RHY84804.1"/>
    </source>
</evidence>
<evidence type="ECO:0000256" key="8">
    <source>
        <dbReference type="ARBA" id="ARBA00022833"/>
    </source>
</evidence>
<reference evidence="14 15" key="1">
    <citation type="submission" date="2018-08" db="EMBL/GenBank/DDBJ databases">
        <title>Aphanomyces genome sequencing and annotation.</title>
        <authorList>
            <person name="Minardi D."/>
            <person name="Oidtmann B."/>
            <person name="Van Der Giezen M."/>
            <person name="Studholme D.J."/>
        </authorList>
    </citation>
    <scope>NUCLEOTIDE SEQUENCE [LARGE SCALE GENOMIC DNA]</scope>
    <source>
        <strain evidence="14 15">FDL457</strain>
    </source>
</reference>
<proteinExistence type="predicted"/>
<accession>A0A3R7A3B0</accession>
<dbReference type="Gene3D" id="3.30.2410.10">
    <property type="entry name" value="Hect, E3 ligase catalytic domain"/>
    <property type="match status" value="1"/>
</dbReference>
<keyword evidence="11" id="KW-1133">Transmembrane helix</keyword>
<evidence type="ECO:0000256" key="11">
    <source>
        <dbReference type="SAM" id="Phobius"/>
    </source>
</evidence>
<dbReference type="Proteomes" id="UP000286510">
    <property type="component" value="Unassembled WGS sequence"/>
</dbReference>
<evidence type="ECO:0000256" key="5">
    <source>
        <dbReference type="ARBA" id="ARBA00022723"/>
    </source>
</evidence>
<sequence length="608" mass="69003">MGDNDNLTLYEIEISALGVSAVIVLAAYWLCRSKYKPVENLLPNEYGPNFNHSLLFLYELTAIFCRHVGHLYGLKRDALEDPTLEANKWSCDICSFRNENDHIECVLCHTSKAVHFLVAPEFASACTGTTMVSLGQLNSFQRSARTSPYAYHRERREWIRGLNDTTKSPVWKRNSNFGSLASCQGYYVATCTTSNSMALVPFAPQLAGTSLVTGKPLPSWWFPQLEALHSMHFSLKYAWMVDQVATSNYDHTKLKIYRRKIFDESVELLMHVPVNQLCTKTMITLLGESAIDAGGVTREWYTLLTTEIFSDEQGLFMVANQDDQSFFINPNSERDHGEYHLADFQAIGRLLGRAIIDGQVLPFHFCVPLFKMLLGYPISIEDIRYLDPTVYSSLTYIRDCDDVDDLALTFSVSVDTDVPEVELVVGGRDVGVTNANKAEYVERMVQYLMFERVAPQLQRLVQGLYDVLPQELLMPFDYKELELILCGFSEIDVGDWKRSTIVSKSLEDVVGWFWDVVEFDMTPSDRAKLLQFTTGSSRVPLQGFKGLTSYDGRLCPFTLQAIPYSKGAFPKVHSCFNRIDLPMYPSRELLREGLFVLVNMEVSEFTIA</sequence>
<dbReference type="SMART" id="SM00119">
    <property type="entry name" value="HECTc"/>
    <property type="match status" value="1"/>
</dbReference>
<feature type="domain" description="HECT" evidence="13">
    <location>
        <begin position="277"/>
        <end position="608"/>
    </location>
</feature>
<evidence type="ECO:0000313" key="15">
    <source>
        <dbReference type="Proteomes" id="UP000286510"/>
    </source>
</evidence>
<dbReference type="PANTHER" id="PTHR11254">
    <property type="entry name" value="HECT DOMAIN UBIQUITIN-PROTEIN LIGASE"/>
    <property type="match status" value="1"/>
</dbReference>
<keyword evidence="8" id="KW-0862">Zinc</keyword>
<dbReference type="SUPFAM" id="SSF90209">
    <property type="entry name" value="Ran binding protein zinc finger-like"/>
    <property type="match status" value="1"/>
</dbReference>
<dbReference type="PROSITE" id="PS50237">
    <property type="entry name" value="HECT"/>
    <property type="match status" value="1"/>
</dbReference>
<comment type="caution">
    <text evidence="14">The sequence shown here is derived from an EMBL/GenBank/DDBJ whole genome shotgun (WGS) entry which is preliminary data.</text>
</comment>
<keyword evidence="6 10" id="KW-0863">Zinc-finger</keyword>
<dbReference type="GO" id="GO:0061630">
    <property type="term" value="F:ubiquitin protein ligase activity"/>
    <property type="evidence" value="ECO:0007669"/>
    <property type="project" value="UniProtKB-EC"/>
</dbReference>
<evidence type="ECO:0000259" key="13">
    <source>
        <dbReference type="PROSITE" id="PS50237"/>
    </source>
</evidence>
<dbReference type="InterPro" id="IPR001876">
    <property type="entry name" value="Znf_RanBP2"/>
</dbReference>
<keyword evidence="11" id="KW-0812">Transmembrane</keyword>
<dbReference type="GO" id="GO:0006511">
    <property type="term" value="P:ubiquitin-dependent protein catabolic process"/>
    <property type="evidence" value="ECO:0007669"/>
    <property type="project" value="TreeGrafter"/>
</dbReference>
<dbReference type="CDD" id="cd00078">
    <property type="entry name" value="HECTc"/>
    <property type="match status" value="1"/>
</dbReference>
<dbReference type="InterPro" id="IPR050409">
    <property type="entry name" value="E3_ubiq-protein_ligase"/>
</dbReference>
<evidence type="ECO:0000256" key="4">
    <source>
        <dbReference type="ARBA" id="ARBA00022679"/>
    </source>
</evidence>
<evidence type="ECO:0000256" key="3">
    <source>
        <dbReference type="ARBA" id="ARBA00012485"/>
    </source>
</evidence>
<evidence type="ECO:0000256" key="2">
    <source>
        <dbReference type="ARBA" id="ARBA00004906"/>
    </source>
</evidence>
<keyword evidence="11" id="KW-0472">Membrane</keyword>
<keyword evidence="4" id="KW-0808">Transferase</keyword>
<dbReference type="PROSITE" id="PS50199">
    <property type="entry name" value="ZF_RANBP2_2"/>
    <property type="match status" value="1"/>
</dbReference>
<feature type="transmembrane region" description="Helical" evidence="11">
    <location>
        <begin position="12"/>
        <end position="31"/>
    </location>
</feature>
<gene>
    <name evidence="14" type="ORF">DYB26_007584</name>
</gene>
<dbReference type="PANTHER" id="PTHR11254:SF440">
    <property type="entry name" value="E3 UBIQUITIN-PROTEIN LIGASE NEDD-4"/>
    <property type="match status" value="1"/>
</dbReference>
<dbReference type="PROSITE" id="PS01358">
    <property type="entry name" value="ZF_RANBP2_1"/>
    <property type="match status" value="1"/>
</dbReference>
<evidence type="ECO:0000256" key="10">
    <source>
        <dbReference type="PROSITE-ProRule" id="PRU00322"/>
    </source>
</evidence>
<evidence type="ECO:0000256" key="6">
    <source>
        <dbReference type="ARBA" id="ARBA00022771"/>
    </source>
</evidence>
<dbReference type="InterPro" id="IPR035983">
    <property type="entry name" value="Hect_E3_ubiquitin_ligase"/>
</dbReference>
<keyword evidence="7 9" id="KW-0833">Ubl conjugation pathway</keyword>
<dbReference type="GO" id="GO:0008270">
    <property type="term" value="F:zinc ion binding"/>
    <property type="evidence" value="ECO:0007669"/>
    <property type="project" value="UniProtKB-KW"/>
</dbReference>
<dbReference type="VEuPathDB" id="FungiDB:H257_12854"/>
<dbReference type="Pfam" id="PF00632">
    <property type="entry name" value="HECT"/>
    <property type="match status" value="1"/>
</dbReference>
<dbReference type="GO" id="GO:0005737">
    <property type="term" value="C:cytoplasm"/>
    <property type="evidence" value="ECO:0007669"/>
    <property type="project" value="TreeGrafter"/>
</dbReference>
<evidence type="ECO:0000259" key="12">
    <source>
        <dbReference type="PROSITE" id="PS50199"/>
    </source>
</evidence>
<comment type="catalytic activity">
    <reaction evidence="1">
        <text>S-ubiquitinyl-[E2 ubiquitin-conjugating enzyme]-L-cysteine + [acceptor protein]-L-lysine = [E2 ubiquitin-conjugating enzyme]-L-cysteine + N(6)-ubiquitinyl-[acceptor protein]-L-lysine.</text>
        <dbReference type="EC" id="2.3.2.26"/>
    </reaction>
</comment>
<feature type="domain" description="RanBP2-type" evidence="12">
    <location>
        <begin position="85"/>
        <end position="114"/>
    </location>
</feature>
<dbReference type="Gene3D" id="3.90.1750.10">
    <property type="entry name" value="Hect, E3 ligase catalytic domains"/>
    <property type="match status" value="1"/>
</dbReference>
<organism evidence="14 15">
    <name type="scientific">Aphanomyces astaci</name>
    <name type="common">Crayfish plague agent</name>
    <dbReference type="NCBI Taxonomy" id="112090"/>
    <lineage>
        <taxon>Eukaryota</taxon>
        <taxon>Sar</taxon>
        <taxon>Stramenopiles</taxon>
        <taxon>Oomycota</taxon>
        <taxon>Saprolegniomycetes</taxon>
        <taxon>Saprolegniales</taxon>
        <taxon>Verrucalvaceae</taxon>
        <taxon>Aphanomyces</taxon>
    </lineage>
</organism>
<dbReference type="Gene3D" id="4.10.1060.10">
    <property type="entry name" value="Zinc finger, RanBP2-type"/>
    <property type="match status" value="1"/>
</dbReference>
<evidence type="ECO:0000256" key="9">
    <source>
        <dbReference type="PROSITE-ProRule" id="PRU00104"/>
    </source>
</evidence>
<dbReference type="InterPro" id="IPR000569">
    <property type="entry name" value="HECT_dom"/>
</dbReference>
<evidence type="ECO:0000256" key="7">
    <source>
        <dbReference type="ARBA" id="ARBA00022786"/>
    </source>
</evidence>
<protein>
    <recommendedName>
        <fullName evidence="3">HECT-type E3 ubiquitin transferase</fullName>
        <ecNumber evidence="3">2.3.2.26</ecNumber>
    </recommendedName>
</protein>
<comment type="pathway">
    <text evidence="2">Protein modification; protein ubiquitination.</text>
</comment>
<dbReference type="InterPro" id="IPR036443">
    <property type="entry name" value="Znf_RanBP2_sf"/>
</dbReference>
<dbReference type="EMBL" id="QUTF01024540">
    <property type="protein sequence ID" value="RHY84804.1"/>
    <property type="molecule type" value="Genomic_DNA"/>
</dbReference>
<dbReference type="AlphaFoldDB" id="A0A3R7A3B0"/>